<reference evidence="1 2" key="1">
    <citation type="submission" date="2018-11" db="EMBL/GenBank/DDBJ databases">
        <authorList>
            <consortium name="Pathogen Informatics"/>
        </authorList>
    </citation>
    <scope>NUCLEOTIDE SEQUENCE [LARGE SCALE GENOMIC DNA]</scope>
</reference>
<gene>
    <name evidence="1" type="ORF">TTAC_LOCUS10889</name>
</gene>
<evidence type="ECO:0000313" key="2">
    <source>
        <dbReference type="Proteomes" id="UP000274429"/>
    </source>
</evidence>
<dbReference type="AlphaFoldDB" id="A0A3P7G3X1"/>
<evidence type="ECO:0000313" key="1">
    <source>
        <dbReference type="EMBL" id="VDM35869.1"/>
    </source>
</evidence>
<dbReference type="EMBL" id="UYWX01022446">
    <property type="protein sequence ID" value="VDM35869.1"/>
    <property type="molecule type" value="Genomic_DNA"/>
</dbReference>
<dbReference type="Proteomes" id="UP000274429">
    <property type="component" value="Unassembled WGS sequence"/>
</dbReference>
<name>A0A3P7G3X1_HYDTA</name>
<sequence>MKEVEAEKEHYGAKREVVKDRHLIACQVVIEEIEYFTGAGQSGLPRRHDTRSWGERRELIVTTLHSQCLSVPFSHPPLLPTQTDYGSIVCAALARMVELALRD</sequence>
<proteinExistence type="predicted"/>
<protein>
    <submittedName>
        <fullName evidence="1">Uncharacterized protein</fullName>
    </submittedName>
</protein>
<keyword evidence="2" id="KW-1185">Reference proteome</keyword>
<organism evidence="1 2">
    <name type="scientific">Hydatigena taeniaeformis</name>
    <name type="common">Feline tapeworm</name>
    <name type="synonym">Taenia taeniaeformis</name>
    <dbReference type="NCBI Taxonomy" id="6205"/>
    <lineage>
        <taxon>Eukaryota</taxon>
        <taxon>Metazoa</taxon>
        <taxon>Spiralia</taxon>
        <taxon>Lophotrochozoa</taxon>
        <taxon>Platyhelminthes</taxon>
        <taxon>Cestoda</taxon>
        <taxon>Eucestoda</taxon>
        <taxon>Cyclophyllidea</taxon>
        <taxon>Taeniidae</taxon>
        <taxon>Hydatigera</taxon>
    </lineage>
</organism>
<accession>A0A3P7G3X1</accession>